<dbReference type="AlphaFoldDB" id="A0A1I8BC60"/>
<name>A0A1I8BC60_MELHA</name>
<dbReference type="Proteomes" id="UP000095281">
    <property type="component" value="Unplaced"/>
</dbReference>
<dbReference type="WBParaSite" id="MhA1_Contig191.frz3.gene5">
    <property type="protein sequence ID" value="MhA1_Contig191.frz3.gene5"/>
    <property type="gene ID" value="MhA1_Contig191.frz3.gene5"/>
</dbReference>
<accession>A0A1I8BC60</accession>
<evidence type="ECO:0000313" key="1">
    <source>
        <dbReference type="Proteomes" id="UP000095281"/>
    </source>
</evidence>
<protein>
    <submittedName>
        <fullName evidence="2">Alpha/beta-Hydrolases superfamily protein</fullName>
    </submittedName>
</protein>
<evidence type="ECO:0000313" key="2">
    <source>
        <dbReference type="WBParaSite" id="MhA1_Contig191.frz3.gene5"/>
    </source>
</evidence>
<sequence length="143" mass="16458">MPPPEKDAFTLVTSSNNIFQKITSGFLLPRLEGDTFLELVYNKAHNSCNYLLRNRHMKEDNLDRRSLQILFDHGGYDVSQGNRSGHIHQQRTQEQGLSDNSIKKDKMNARVYCHVGAYLAMCKLFAENVIDEERKVLLTLVFV</sequence>
<organism evidence="1 2">
    <name type="scientific">Meloidogyne hapla</name>
    <name type="common">Root-knot nematode worm</name>
    <dbReference type="NCBI Taxonomy" id="6305"/>
    <lineage>
        <taxon>Eukaryota</taxon>
        <taxon>Metazoa</taxon>
        <taxon>Ecdysozoa</taxon>
        <taxon>Nematoda</taxon>
        <taxon>Chromadorea</taxon>
        <taxon>Rhabditida</taxon>
        <taxon>Tylenchina</taxon>
        <taxon>Tylenchomorpha</taxon>
        <taxon>Tylenchoidea</taxon>
        <taxon>Meloidogynidae</taxon>
        <taxon>Meloidogyninae</taxon>
        <taxon>Meloidogyne</taxon>
    </lineage>
</organism>
<proteinExistence type="predicted"/>
<keyword evidence="1" id="KW-1185">Reference proteome</keyword>
<reference evidence="2" key="1">
    <citation type="submission" date="2016-11" db="UniProtKB">
        <authorList>
            <consortium name="WormBaseParasite"/>
        </authorList>
    </citation>
    <scope>IDENTIFICATION</scope>
</reference>